<dbReference type="Proteomes" id="UP000018291">
    <property type="component" value="Unassembled WGS sequence"/>
</dbReference>
<dbReference type="HOGENOM" id="CLU_803360_0_0_11"/>
<dbReference type="AlphaFoldDB" id="R4YY03"/>
<feature type="compositionally biased region" description="Low complexity" evidence="1">
    <location>
        <begin position="113"/>
        <end position="123"/>
    </location>
</feature>
<dbReference type="EMBL" id="CANL01000014">
    <property type="protein sequence ID" value="CCM63389.1"/>
    <property type="molecule type" value="Genomic_DNA"/>
</dbReference>
<keyword evidence="3" id="KW-1185">Reference proteome</keyword>
<dbReference type="OrthoDB" id="3465654at2"/>
<feature type="compositionally biased region" description="Polar residues" evidence="1">
    <location>
        <begin position="93"/>
        <end position="112"/>
    </location>
</feature>
<evidence type="ECO:0008006" key="4">
    <source>
        <dbReference type="Google" id="ProtNLM"/>
    </source>
</evidence>
<evidence type="ECO:0000313" key="2">
    <source>
        <dbReference type="EMBL" id="CCM63389.1"/>
    </source>
</evidence>
<reference evidence="2 3" key="1">
    <citation type="journal article" date="2013" name="ISME J.">
        <title>Metabolic model for the filamentous 'Candidatus Microthrix parvicella' based on genomic and metagenomic analyses.</title>
        <authorList>
            <person name="Jon McIlroy S."/>
            <person name="Kristiansen R."/>
            <person name="Albertsen M."/>
            <person name="Michael Karst S."/>
            <person name="Rossetti S."/>
            <person name="Lund Nielsen J."/>
            <person name="Tandoi V."/>
            <person name="James Seviour R."/>
            <person name="Nielsen P.H."/>
        </authorList>
    </citation>
    <scope>NUCLEOTIDE SEQUENCE [LARGE SCALE GENOMIC DNA]</scope>
    <source>
        <strain evidence="2 3">RN1</strain>
    </source>
</reference>
<gene>
    <name evidence="2" type="ORF">BN381_210079</name>
</gene>
<proteinExistence type="predicted"/>
<comment type="caution">
    <text evidence="2">The sequence shown here is derived from an EMBL/GenBank/DDBJ whole genome shotgun (WGS) entry which is preliminary data.</text>
</comment>
<protein>
    <recommendedName>
        <fullName evidence="4">GYF domain-containing protein</fullName>
    </recommendedName>
</protein>
<evidence type="ECO:0000313" key="3">
    <source>
        <dbReference type="Proteomes" id="UP000018291"/>
    </source>
</evidence>
<sequence length="345" mass="37050">MPDFSDSTPGNNEPLIHWVDTAGVPQAPVPRTTLLGWIDAGHLPVDTPAWWEGLDGWTTAAQLRVSPALQDAPAMPPLPTDNAATGVAPTDQPAASTPQLSEPQVNTPQVTEPQADAPQPDAPQVADLPVAAASPEITDAFDDQELDDAFMDLVSRSSDLYKESERATSMDEVFLGGVIAAFGANGFLLIDIFTGGSLRSSGSASAAPQVSTPINRHELRFEHPPSGARVALIVDHLTPDVGSAKVLGQRARLQLGYGERIPNFGQVGRALRQEMASTFVVSPEPGRVTFDADLSSGFVYCQTDLLWELDRYVDDSMDVDAELLHKHLAAIVHTMRKFLRLRFAG</sequence>
<accession>R4YY03</accession>
<evidence type="ECO:0000256" key="1">
    <source>
        <dbReference type="SAM" id="MobiDB-lite"/>
    </source>
</evidence>
<dbReference type="STRING" id="1229780.BN381_210079"/>
<dbReference type="RefSeq" id="WP_012225889.1">
    <property type="nucleotide sequence ID" value="NZ_HG422565.1"/>
</dbReference>
<organism evidence="2 3">
    <name type="scientific">Candidatus Neomicrothrix parvicella RN1</name>
    <dbReference type="NCBI Taxonomy" id="1229780"/>
    <lineage>
        <taxon>Bacteria</taxon>
        <taxon>Bacillati</taxon>
        <taxon>Actinomycetota</taxon>
        <taxon>Acidimicrobiia</taxon>
        <taxon>Acidimicrobiales</taxon>
        <taxon>Microthrixaceae</taxon>
        <taxon>Candidatus Neomicrothrix</taxon>
    </lineage>
</organism>
<dbReference type="eggNOG" id="ENOG50347PW">
    <property type="taxonomic scope" value="Bacteria"/>
</dbReference>
<feature type="region of interest" description="Disordered" evidence="1">
    <location>
        <begin position="70"/>
        <end position="123"/>
    </location>
</feature>
<name>R4YY03_9ACTN</name>